<feature type="transmembrane region" description="Helical" evidence="2">
    <location>
        <begin position="142"/>
        <end position="165"/>
    </location>
</feature>
<protein>
    <submittedName>
        <fullName evidence="5">Monocarboxylate transporter 12-like</fullName>
    </submittedName>
</protein>
<dbReference type="InterPro" id="IPR050327">
    <property type="entry name" value="Proton-linked_MCT"/>
</dbReference>
<keyword evidence="2" id="KW-1133">Transmembrane helix</keyword>
<keyword evidence="4" id="KW-1185">Reference proteome</keyword>
<feature type="transmembrane region" description="Helical" evidence="2">
    <location>
        <begin position="356"/>
        <end position="374"/>
    </location>
</feature>
<dbReference type="KEGG" id="aplc:110986960"/>
<feature type="transmembrane region" description="Helical" evidence="2">
    <location>
        <begin position="206"/>
        <end position="224"/>
    </location>
</feature>
<feature type="transmembrane region" description="Helical" evidence="2">
    <location>
        <begin position="380"/>
        <end position="402"/>
    </location>
</feature>
<dbReference type="OrthoDB" id="6499973at2759"/>
<feature type="transmembrane region" description="Helical" evidence="2">
    <location>
        <begin position="326"/>
        <end position="349"/>
    </location>
</feature>
<dbReference type="Pfam" id="PF07690">
    <property type="entry name" value="MFS_1"/>
    <property type="match status" value="1"/>
</dbReference>
<dbReference type="InterPro" id="IPR011701">
    <property type="entry name" value="MFS"/>
</dbReference>
<dbReference type="PANTHER" id="PTHR11360:SF284">
    <property type="entry name" value="EG:103B4.3 PROTEIN-RELATED"/>
    <property type="match status" value="1"/>
</dbReference>
<dbReference type="AlphaFoldDB" id="A0A8B7ZJF2"/>
<feature type="transmembrane region" description="Helical" evidence="2">
    <location>
        <begin position="291"/>
        <end position="314"/>
    </location>
</feature>
<feature type="transmembrane region" description="Helical" evidence="2">
    <location>
        <begin position="89"/>
        <end position="110"/>
    </location>
</feature>
<dbReference type="Gene3D" id="1.20.1250.20">
    <property type="entry name" value="MFS general substrate transporter like domains"/>
    <property type="match status" value="1"/>
</dbReference>
<sequence length="482" mass="51992">MANFSSALNKHICHQTFPQPQTVGMAFPWRKPNNTRQPAATESAGGCRAAVVAVASFFVMFLMSTMTRCTGILYVSWQIAFDSTAVQTGVISSIISSTWYFASALSGVVCNRYGYRFTCILGGFLMSFAMLMVFWAKNVLHMYILGLPIGLGTSLCYMGATVAVADHFKKRYAIVSGLCMSGGSAVMVVSPPLFHLLLDKYGWRGTVLITAAVCANLCVAGALCRRCNKARVPGLKTRIRADGDESSFEEHASHRDGESETDEKKLLPFVVFLKRLFSVFQLELLRKSYRFLLLCITSSQVHMTYSCAVVFLVPRAQFRGIDELRASFLLSIFGFGSLGARVASGFLVTLKTPVEALYACSFVLCFVGLLGSQAETYESFAASACIVGISIGASTAWANVLLRKFVGVPRLASGQAIMLLFCGVGNLIGPIVAGAAYDGTGAFSSVFYVLAGLNAAAALQMLLMPVLRRVEPGLAVEERIAT</sequence>
<feature type="transmembrane region" description="Helical" evidence="2">
    <location>
        <begin position="117"/>
        <end position="136"/>
    </location>
</feature>
<name>A0A8B7ZJF2_ACAPL</name>
<dbReference type="GO" id="GO:0016020">
    <property type="term" value="C:membrane"/>
    <property type="evidence" value="ECO:0007669"/>
    <property type="project" value="UniProtKB-SubCell"/>
</dbReference>
<keyword evidence="2" id="KW-0812">Transmembrane</keyword>
<dbReference type="GO" id="GO:0008028">
    <property type="term" value="F:monocarboxylic acid transmembrane transporter activity"/>
    <property type="evidence" value="ECO:0007669"/>
    <property type="project" value="TreeGrafter"/>
</dbReference>
<evidence type="ECO:0000256" key="2">
    <source>
        <dbReference type="SAM" id="Phobius"/>
    </source>
</evidence>
<dbReference type="InterPro" id="IPR020846">
    <property type="entry name" value="MFS_dom"/>
</dbReference>
<dbReference type="PROSITE" id="PS50850">
    <property type="entry name" value="MFS"/>
    <property type="match status" value="1"/>
</dbReference>
<evidence type="ECO:0000259" key="3">
    <source>
        <dbReference type="PROSITE" id="PS50850"/>
    </source>
</evidence>
<dbReference type="OMA" id="EHASHRD"/>
<dbReference type="GeneID" id="110986960"/>
<feature type="transmembrane region" description="Helical" evidence="2">
    <location>
        <begin position="414"/>
        <end position="437"/>
    </location>
</feature>
<dbReference type="InterPro" id="IPR036259">
    <property type="entry name" value="MFS_trans_sf"/>
</dbReference>
<comment type="subcellular location">
    <subcellularLocation>
        <location evidence="1">Membrane</location>
        <topology evidence="1">Multi-pass membrane protein</topology>
    </subcellularLocation>
</comment>
<feature type="transmembrane region" description="Helical" evidence="2">
    <location>
        <begin position="50"/>
        <end position="77"/>
    </location>
</feature>
<dbReference type="SUPFAM" id="SSF103473">
    <property type="entry name" value="MFS general substrate transporter"/>
    <property type="match status" value="1"/>
</dbReference>
<gene>
    <name evidence="5" type="primary">LOC110986960</name>
</gene>
<dbReference type="PANTHER" id="PTHR11360">
    <property type="entry name" value="MONOCARBOXYLATE TRANSPORTER"/>
    <property type="match status" value="1"/>
</dbReference>
<feature type="transmembrane region" description="Helical" evidence="2">
    <location>
        <begin position="172"/>
        <end position="194"/>
    </location>
</feature>
<dbReference type="RefSeq" id="XP_022105010.1">
    <property type="nucleotide sequence ID" value="XM_022249318.1"/>
</dbReference>
<feature type="transmembrane region" description="Helical" evidence="2">
    <location>
        <begin position="443"/>
        <end position="463"/>
    </location>
</feature>
<organism evidence="4 5">
    <name type="scientific">Acanthaster planci</name>
    <name type="common">Crown-of-thorns starfish</name>
    <dbReference type="NCBI Taxonomy" id="133434"/>
    <lineage>
        <taxon>Eukaryota</taxon>
        <taxon>Metazoa</taxon>
        <taxon>Echinodermata</taxon>
        <taxon>Eleutherozoa</taxon>
        <taxon>Asterozoa</taxon>
        <taxon>Asteroidea</taxon>
        <taxon>Valvatacea</taxon>
        <taxon>Valvatida</taxon>
        <taxon>Acanthasteridae</taxon>
        <taxon>Acanthaster</taxon>
    </lineage>
</organism>
<reference evidence="5" key="1">
    <citation type="submission" date="2025-08" db="UniProtKB">
        <authorList>
            <consortium name="RefSeq"/>
        </authorList>
    </citation>
    <scope>IDENTIFICATION</scope>
</reference>
<proteinExistence type="predicted"/>
<evidence type="ECO:0000256" key="1">
    <source>
        <dbReference type="ARBA" id="ARBA00004141"/>
    </source>
</evidence>
<feature type="domain" description="Major facilitator superfamily (MFS) profile" evidence="3">
    <location>
        <begin position="48"/>
        <end position="469"/>
    </location>
</feature>
<evidence type="ECO:0000313" key="5">
    <source>
        <dbReference type="RefSeq" id="XP_022105010.1"/>
    </source>
</evidence>
<dbReference type="Proteomes" id="UP000694845">
    <property type="component" value="Unplaced"/>
</dbReference>
<evidence type="ECO:0000313" key="4">
    <source>
        <dbReference type="Proteomes" id="UP000694845"/>
    </source>
</evidence>
<accession>A0A8B7ZJF2</accession>
<keyword evidence="2" id="KW-0472">Membrane</keyword>